<evidence type="ECO:0000256" key="3">
    <source>
        <dbReference type="ARBA" id="ARBA00022576"/>
    </source>
</evidence>
<dbReference type="Proteomes" id="UP000198807">
    <property type="component" value="Unassembled WGS sequence"/>
</dbReference>
<dbReference type="InterPro" id="IPR005814">
    <property type="entry name" value="Aminotrans_3"/>
</dbReference>
<dbReference type="Gene3D" id="3.40.640.10">
    <property type="entry name" value="Type I PLP-dependent aspartate aminotransferase-like (Major domain)"/>
    <property type="match status" value="1"/>
</dbReference>
<keyword evidence="5 6" id="KW-0663">Pyridoxal phosphate</keyword>
<evidence type="ECO:0000313" key="8">
    <source>
        <dbReference type="Proteomes" id="UP000198807"/>
    </source>
</evidence>
<organism evidence="7 8">
    <name type="scientific">Halomonas daqiaonensis</name>
    <dbReference type="NCBI Taxonomy" id="650850"/>
    <lineage>
        <taxon>Bacteria</taxon>
        <taxon>Pseudomonadati</taxon>
        <taxon>Pseudomonadota</taxon>
        <taxon>Gammaproteobacteria</taxon>
        <taxon>Oceanospirillales</taxon>
        <taxon>Halomonadaceae</taxon>
        <taxon>Halomonas</taxon>
    </lineage>
</organism>
<dbReference type="EMBL" id="FOBC01000003">
    <property type="protein sequence ID" value="SEK58244.1"/>
    <property type="molecule type" value="Genomic_DNA"/>
</dbReference>
<dbReference type="PANTHER" id="PTHR42684">
    <property type="entry name" value="ADENOSYLMETHIONINE-8-AMINO-7-OXONONANOATE AMINOTRANSFERASE"/>
    <property type="match status" value="1"/>
</dbReference>
<dbReference type="SUPFAM" id="SSF53383">
    <property type="entry name" value="PLP-dependent transferases"/>
    <property type="match status" value="1"/>
</dbReference>
<dbReference type="Gene3D" id="3.90.1150.10">
    <property type="entry name" value="Aspartate Aminotransferase, domain 1"/>
    <property type="match status" value="1"/>
</dbReference>
<dbReference type="InterPro" id="IPR015424">
    <property type="entry name" value="PyrdxlP-dep_Trfase"/>
</dbReference>
<accession>A0A1H7I7B7</accession>
<dbReference type="STRING" id="650850.SAMN04488129_10341"/>
<comment type="cofactor">
    <cofactor evidence="1">
        <name>pyridoxal 5'-phosphate</name>
        <dbReference type="ChEBI" id="CHEBI:597326"/>
    </cofactor>
</comment>
<keyword evidence="8" id="KW-1185">Reference proteome</keyword>
<keyword evidence="4" id="KW-0808">Transferase</keyword>
<dbReference type="InterPro" id="IPR015421">
    <property type="entry name" value="PyrdxlP-dep_Trfase_major"/>
</dbReference>
<dbReference type="GO" id="GO:0009102">
    <property type="term" value="P:biotin biosynthetic process"/>
    <property type="evidence" value="ECO:0007669"/>
    <property type="project" value="TreeGrafter"/>
</dbReference>
<sequence length="452" mass="48521">MTASTPPAPHAVENGKGASPLNHHYWMPFSANRDFHAHPRMITAAEGRFFIDDRGRRLFDSLSGLWTCGAGHNRVEIQQAVAGQLGRLDYAPGFQVAHPLAFELAERVAALTPPGLDHVFFTGSGSESADTAVKMARAYWRLQGRPEKTRLVGRAKGYHGVNVGGTSLGGIGGNRKHYGQLLDVSHLPHTLQPALAFTRGQAESGAELADALLDQIALHDASSIAAVIVEPMSGSAGVIVPPRGYLERLREICSDHDILLIFDEVITAFGRAGARTGAEAFGVTPDIMNVAKQLTNGAVPMGAVIASREIFDTFMAGGGPSHAIEFPHGYTYSAHPVACAAGLATLDLFEREDFPSQVRAIAPAFEEKLHALRGRPHVVDIRNHGLAGAVQLAPRDGDPTIRPRDAHLALWEAGFYVRYGGDTLQFGPPFASTEAELERLFDAVATTLDRLE</sequence>
<protein>
    <submittedName>
        <fullName evidence="7">Beta-alanine--pyruvate transaminase</fullName>
    </submittedName>
</protein>
<evidence type="ECO:0000313" key="7">
    <source>
        <dbReference type="EMBL" id="SEK58244.1"/>
    </source>
</evidence>
<name>A0A1H7I7B7_9GAMM</name>
<gene>
    <name evidence="7" type="ORF">SAMN04488129_10341</name>
</gene>
<keyword evidence="7" id="KW-0670">Pyruvate</keyword>
<dbReference type="GO" id="GO:0004015">
    <property type="term" value="F:adenosylmethionine-8-amino-7-oxononanoate transaminase activity"/>
    <property type="evidence" value="ECO:0007669"/>
    <property type="project" value="TreeGrafter"/>
</dbReference>
<dbReference type="GO" id="GO:0030170">
    <property type="term" value="F:pyridoxal phosphate binding"/>
    <property type="evidence" value="ECO:0007669"/>
    <property type="project" value="InterPro"/>
</dbReference>
<dbReference type="PROSITE" id="PS00600">
    <property type="entry name" value="AA_TRANSFER_CLASS_3"/>
    <property type="match status" value="1"/>
</dbReference>
<keyword evidence="3" id="KW-0032">Aminotransferase</keyword>
<dbReference type="CDD" id="cd00610">
    <property type="entry name" value="OAT_like"/>
    <property type="match status" value="1"/>
</dbReference>
<evidence type="ECO:0000256" key="6">
    <source>
        <dbReference type="RuleBase" id="RU003560"/>
    </source>
</evidence>
<dbReference type="OrthoDB" id="7052035at2"/>
<dbReference type="RefSeq" id="WP_089710420.1">
    <property type="nucleotide sequence ID" value="NZ_FOBC01000003.1"/>
</dbReference>
<evidence type="ECO:0000256" key="1">
    <source>
        <dbReference type="ARBA" id="ARBA00001933"/>
    </source>
</evidence>
<proteinExistence type="inferred from homology"/>
<dbReference type="Pfam" id="PF00202">
    <property type="entry name" value="Aminotran_3"/>
    <property type="match status" value="1"/>
</dbReference>
<dbReference type="AlphaFoldDB" id="A0A1H7I7B7"/>
<dbReference type="InterPro" id="IPR015422">
    <property type="entry name" value="PyrdxlP-dep_Trfase_small"/>
</dbReference>
<dbReference type="InterPro" id="IPR049704">
    <property type="entry name" value="Aminotrans_3_PPA_site"/>
</dbReference>
<evidence type="ECO:0000256" key="5">
    <source>
        <dbReference type="ARBA" id="ARBA00022898"/>
    </source>
</evidence>
<dbReference type="FunFam" id="3.40.640.10:FF:000014">
    <property type="entry name" value="Adenosylmethionine-8-amino-7-oxononanoate aminotransferase, probable"/>
    <property type="match status" value="1"/>
</dbReference>
<comment type="similarity">
    <text evidence="2 6">Belongs to the class-III pyridoxal-phosphate-dependent aminotransferase family.</text>
</comment>
<evidence type="ECO:0000256" key="4">
    <source>
        <dbReference type="ARBA" id="ARBA00022679"/>
    </source>
</evidence>
<dbReference type="PANTHER" id="PTHR42684:SF1">
    <property type="entry name" value="BETA-ALANINE--PYRUVATE AMINOTRANSFERASE"/>
    <property type="match status" value="1"/>
</dbReference>
<reference evidence="8" key="1">
    <citation type="submission" date="2016-10" db="EMBL/GenBank/DDBJ databases">
        <authorList>
            <person name="Varghese N."/>
            <person name="Submissions S."/>
        </authorList>
    </citation>
    <scope>NUCLEOTIDE SEQUENCE [LARGE SCALE GENOMIC DNA]</scope>
    <source>
        <strain evidence="8">CGMCC 1.9150</strain>
    </source>
</reference>
<evidence type="ECO:0000256" key="2">
    <source>
        <dbReference type="ARBA" id="ARBA00008954"/>
    </source>
</evidence>